<dbReference type="EC" id="3.6.4.-" evidence="13"/>
<reference evidence="17" key="1">
    <citation type="journal article" date="2018" name="Sci. Rep.">
        <title>Lignite coal burning seam in the remote Altai Mountains harbors a hydrogen-driven thermophilic microbial community.</title>
        <authorList>
            <person name="Kadnikov V.V."/>
            <person name="Mardanov A.V."/>
            <person name="Ivasenko D.A."/>
            <person name="Antsiferov D.V."/>
            <person name="Beletsky A.V."/>
            <person name="Karnachuk O.V."/>
            <person name="Ravin N.V."/>
        </authorList>
    </citation>
    <scope>NUCLEOTIDE SEQUENCE [LARGE SCALE GENOMIC DNA]</scope>
</reference>
<gene>
    <name evidence="13" type="primary">mfd</name>
    <name evidence="16" type="ORF">BSOLF_0026</name>
</gene>
<dbReference type="PROSITE" id="PS51194">
    <property type="entry name" value="HELICASE_CTER"/>
    <property type="match status" value="1"/>
</dbReference>
<evidence type="ECO:0000256" key="7">
    <source>
        <dbReference type="ARBA" id="ARBA00022840"/>
    </source>
</evidence>
<dbReference type="SUPFAM" id="SSF141259">
    <property type="entry name" value="CarD-like"/>
    <property type="match status" value="1"/>
</dbReference>
<evidence type="ECO:0000256" key="5">
    <source>
        <dbReference type="ARBA" id="ARBA00022801"/>
    </source>
</evidence>
<dbReference type="HAMAP" id="MF_00969">
    <property type="entry name" value="TRCF"/>
    <property type="match status" value="1"/>
</dbReference>
<dbReference type="InterPro" id="IPR003711">
    <property type="entry name" value="CarD-like/TRCF_RID"/>
</dbReference>
<dbReference type="InterPro" id="IPR004576">
    <property type="entry name" value="Mfd"/>
</dbReference>
<dbReference type="GO" id="GO:0003684">
    <property type="term" value="F:damaged DNA binding"/>
    <property type="evidence" value="ECO:0007669"/>
    <property type="project" value="InterPro"/>
</dbReference>
<dbReference type="Gene3D" id="3.40.50.300">
    <property type="entry name" value="P-loop containing nucleotide triphosphate hydrolases"/>
    <property type="match status" value="2"/>
</dbReference>
<keyword evidence="6" id="KW-0347">Helicase</keyword>
<evidence type="ECO:0000313" key="17">
    <source>
        <dbReference type="Proteomes" id="UP000244338"/>
    </source>
</evidence>
<dbReference type="SUPFAM" id="SSF52540">
    <property type="entry name" value="P-loop containing nucleoside triphosphate hydrolases"/>
    <property type="match status" value="4"/>
</dbReference>
<dbReference type="SMART" id="SM00982">
    <property type="entry name" value="TRCF"/>
    <property type="match status" value="1"/>
</dbReference>
<dbReference type="InterPro" id="IPR011545">
    <property type="entry name" value="DEAD/DEAH_box_helicase_dom"/>
</dbReference>
<comment type="similarity">
    <text evidence="10 13">In the N-terminal section; belongs to the UvrB family.</text>
</comment>
<evidence type="ECO:0000256" key="4">
    <source>
        <dbReference type="ARBA" id="ARBA00022763"/>
    </source>
</evidence>
<comment type="similarity">
    <text evidence="11 13">In the C-terminal section; belongs to the helicase family. RecG subfamily.</text>
</comment>
<dbReference type="Gene3D" id="3.90.1150.50">
    <property type="entry name" value="Transcription-repair-coupling factor, D7 domain"/>
    <property type="match status" value="1"/>
</dbReference>
<keyword evidence="7 13" id="KW-0067">ATP-binding</keyword>
<protein>
    <recommendedName>
        <fullName evidence="12 13">Transcription-repair-coupling factor</fullName>
        <shortName evidence="13">TRCF</shortName>
        <ecNumber evidence="13">3.6.4.-</ecNumber>
    </recommendedName>
</protein>
<dbReference type="NCBIfam" id="TIGR00580">
    <property type="entry name" value="mfd"/>
    <property type="match status" value="1"/>
</dbReference>
<dbReference type="AlphaFoldDB" id="A0A2R6Y1L7"/>
<dbReference type="FunFam" id="3.40.50.300:FF:000546">
    <property type="entry name" value="Transcription-repair-coupling factor"/>
    <property type="match status" value="1"/>
</dbReference>
<evidence type="ECO:0000313" key="16">
    <source>
        <dbReference type="EMBL" id="PTQ56579.1"/>
    </source>
</evidence>
<dbReference type="GO" id="GO:0016787">
    <property type="term" value="F:hydrolase activity"/>
    <property type="evidence" value="ECO:0007669"/>
    <property type="project" value="UniProtKB-KW"/>
</dbReference>
<organism evidence="16 17">
    <name type="scientific">Candidatus Carbonibacillus altaicus</name>
    <dbReference type="NCBI Taxonomy" id="2163959"/>
    <lineage>
        <taxon>Bacteria</taxon>
        <taxon>Bacillati</taxon>
        <taxon>Bacillota</taxon>
        <taxon>Bacilli</taxon>
        <taxon>Bacillales</taxon>
        <taxon>Candidatus Carbonibacillus</taxon>
    </lineage>
</organism>
<dbReference type="SMART" id="SM00490">
    <property type="entry name" value="HELICc"/>
    <property type="match status" value="1"/>
</dbReference>
<dbReference type="Pfam" id="PF17757">
    <property type="entry name" value="UvrB_inter"/>
    <property type="match status" value="1"/>
</dbReference>
<dbReference type="GO" id="GO:0005737">
    <property type="term" value="C:cytoplasm"/>
    <property type="evidence" value="ECO:0007669"/>
    <property type="project" value="UniProtKB-SubCell"/>
</dbReference>
<feature type="domain" description="Helicase ATP-binding" evidence="14">
    <location>
        <begin position="639"/>
        <end position="800"/>
    </location>
</feature>
<comment type="caution">
    <text evidence="16">The sequence shown here is derived from an EMBL/GenBank/DDBJ whole genome shotgun (WGS) entry which is preliminary data.</text>
</comment>
<dbReference type="InterPro" id="IPR014001">
    <property type="entry name" value="Helicase_ATP-bd"/>
</dbReference>
<dbReference type="InterPro" id="IPR041471">
    <property type="entry name" value="UvrB_inter"/>
</dbReference>
<dbReference type="InterPro" id="IPR001650">
    <property type="entry name" value="Helicase_C-like"/>
</dbReference>
<evidence type="ECO:0000256" key="10">
    <source>
        <dbReference type="ARBA" id="ARBA00061104"/>
    </source>
</evidence>
<dbReference type="GO" id="GO:0005524">
    <property type="term" value="F:ATP binding"/>
    <property type="evidence" value="ECO:0007669"/>
    <property type="project" value="UniProtKB-UniRule"/>
</dbReference>
<dbReference type="InterPro" id="IPR037235">
    <property type="entry name" value="TRCF-like_C_D7"/>
</dbReference>
<dbReference type="CDD" id="cd17991">
    <property type="entry name" value="DEXHc_TRCF"/>
    <property type="match status" value="1"/>
</dbReference>
<dbReference type="Pfam" id="PF00271">
    <property type="entry name" value="Helicase_C"/>
    <property type="match status" value="1"/>
</dbReference>
<evidence type="ECO:0000256" key="8">
    <source>
        <dbReference type="ARBA" id="ARBA00023125"/>
    </source>
</evidence>
<evidence type="ECO:0000256" key="3">
    <source>
        <dbReference type="ARBA" id="ARBA00022741"/>
    </source>
</evidence>
<evidence type="ECO:0000256" key="6">
    <source>
        <dbReference type="ARBA" id="ARBA00022806"/>
    </source>
</evidence>
<dbReference type="Proteomes" id="UP000244338">
    <property type="component" value="Unassembled WGS sequence"/>
</dbReference>
<dbReference type="InterPro" id="IPR005118">
    <property type="entry name" value="TRCF_C"/>
</dbReference>
<dbReference type="Gene3D" id="2.40.10.170">
    <property type="match status" value="1"/>
</dbReference>
<dbReference type="GO" id="GO:0003678">
    <property type="term" value="F:DNA helicase activity"/>
    <property type="evidence" value="ECO:0007669"/>
    <property type="project" value="TreeGrafter"/>
</dbReference>
<dbReference type="InterPro" id="IPR036101">
    <property type="entry name" value="CarD-like/TRCF_RID_sf"/>
</dbReference>
<dbReference type="GO" id="GO:0000716">
    <property type="term" value="P:transcription-coupled nucleotide-excision repair, DNA damage recognition"/>
    <property type="evidence" value="ECO:0007669"/>
    <property type="project" value="UniProtKB-UniRule"/>
</dbReference>
<evidence type="ECO:0000256" key="9">
    <source>
        <dbReference type="ARBA" id="ARBA00023204"/>
    </source>
</evidence>
<evidence type="ECO:0000256" key="13">
    <source>
        <dbReference type="HAMAP-Rule" id="MF_00969"/>
    </source>
</evidence>
<dbReference type="Gene3D" id="3.30.2060.10">
    <property type="entry name" value="Penicillin-binding protein 1b domain"/>
    <property type="match status" value="1"/>
</dbReference>
<dbReference type="PANTHER" id="PTHR47964">
    <property type="entry name" value="ATP-DEPENDENT DNA HELICASE HOMOLOG RECG, CHLOROPLASTIC"/>
    <property type="match status" value="1"/>
</dbReference>
<dbReference type="InterPro" id="IPR027417">
    <property type="entry name" value="P-loop_NTPase"/>
</dbReference>
<evidence type="ECO:0000256" key="12">
    <source>
        <dbReference type="ARBA" id="ARBA00070128"/>
    </source>
</evidence>
<dbReference type="Pfam" id="PF00270">
    <property type="entry name" value="DEAD"/>
    <property type="match status" value="1"/>
</dbReference>
<accession>A0A2R6Y1L7</accession>
<dbReference type="EMBL" id="PEBX01000024">
    <property type="protein sequence ID" value="PTQ56579.1"/>
    <property type="molecule type" value="Genomic_DNA"/>
</dbReference>
<sequence>MLRALLPLLHENTDFNVLVQGIERGLTDQLVTGLAGSAKLLFFAALSHRIEEPVVIVTHNNYQAQKIAEEMEEWLDPSEIVYLPGEEIIGGEDHATLNEERTLRLKGLKRLLFDPPKLIVISYAALRMRYLPKEPYRGKHIKLSVGSEIEPERLVDMLLENGYERVDDLSYPGQVARRGEIIDIFPASGETPVRLALPFDEIESIRTLDLENLRSQASLTDIIISPAQERPLSTGERQKLAERLEALYEEAWPKIGDETRREKFTLHVKEMQTLLATHTMHPLFRRYTLTFQQTVSVLEYVSRSPLVVLDEISRIQEVAAQYEKQEAEYYLAERAEGRLLGELPSGFTYTELIEKAHLKRLYVSFFIRNIRGARLKHVINFTTRSGQTFHGQIETLRQELSRWQKQNMHVLFLSKSIDEAHHLSRTLADEGIELDVLPELTYPLPKRAIMTVSDLTQGFEWPATRLVLVTEEEIYYRRRKTRRKRTVTIENAERIRHYQDLRMGDYVVHVHHGIGRFMGIETLETLGTHKDYLRIQYAGTDQLYVPVEQIDLIQKYIGAEEKPPKLNKLGGSEWARTKQKVARAVRDIAEDLIKLYAKRASSPGFAFPPDTPLQKEFEALFPYEPTPDQLRAIEEIKRDMEAPRPMDRLLCGDVGYGKTEVAIRAAFKAVMGGKQVAFLVPTTILAQQHYETIKERIDAFPVQLDVLSRFKTRAEQQDILKRLARGEIDIIVGTHRLLSKDVTFHDLGLLIVDEEQRFGVAHKERIKELKANIDVLTLTATPIPRTLHMSLLGVRDLSLIETPPENRYPVQTYVVEYSPGLVKEAIERELARGGQVFFLYNYVQTIYRMAEELKSLLPEAQIAVAHGQMPERELEHVMLDFLSGEIDVLVSTSIIETGVDIPNVNTLIIYDADRLGLSQLYQLRGRVGRTNRLAYAYLTVQKGKILSEEAEKRLEAIREFTELGSGFKIAMRDLAIRGAGNLLGAEQHGFIAAVGFDLYNEMLKEAVQSLRSSDEAQVNAPHRTQVKLTIDAYIPDDYVSAPHQKIALYKRLAHMEELGELDDLIDELHDRFGPSPAPVERLLLITRVRLLGELLDVEKIWYAEGGIRLLFHPDRARHWHPMDFAPLQATFGRSFGIIAGERLGLILRVQETDLLKGLNMLIQALSLLLEESKQKGVISHVQ</sequence>
<dbReference type="GO" id="GO:0006355">
    <property type="term" value="P:regulation of DNA-templated transcription"/>
    <property type="evidence" value="ECO:0007669"/>
    <property type="project" value="UniProtKB-UniRule"/>
</dbReference>
<dbReference type="Pfam" id="PF03461">
    <property type="entry name" value="TRCF"/>
    <property type="match status" value="1"/>
</dbReference>
<keyword evidence="8 13" id="KW-0238">DNA-binding</keyword>
<keyword evidence="5 13" id="KW-0378">Hydrolase</keyword>
<evidence type="ECO:0000259" key="14">
    <source>
        <dbReference type="PROSITE" id="PS51192"/>
    </source>
</evidence>
<feature type="domain" description="Helicase C-terminal" evidence="15">
    <location>
        <begin position="821"/>
        <end position="975"/>
    </location>
</feature>
<keyword evidence="9 13" id="KW-0234">DNA repair</keyword>
<keyword evidence="2 13" id="KW-0963">Cytoplasm</keyword>
<dbReference type="SUPFAM" id="SSF143517">
    <property type="entry name" value="TRCF domain-like"/>
    <property type="match status" value="1"/>
</dbReference>
<dbReference type="InterPro" id="IPR047112">
    <property type="entry name" value="RecG/Mfd"/>
</dbReference>
<keyword evidence="4 13" id="KW-0227">DNA damage</keyword>
<keyword evidence="3 13" id="KW-0547">Nucleotide-binding</keyword>
<dbReference type="PANTHER" id="PTHR47964:SF1">
    <property type="entry name" value="ATP-DEPENDENT DNA HELICASE HOMOLOG RECG, CHLOROPLASTIC"/>
    <property type="match status" value="1"/>
</dbReference>
<evidence type="ECO:0000256" key="2">
    <source>
        <dbReference type="ARBA" id="ARBA00022490"/>
    </source>
</evidence>
<evidence type="ECO:0000256" key="1">
    <source>
        <dbReference type="ARBA" id="ARBA00004496"/>
    </source>
</evidence>
<dbReference type="SMART" id="SM00487">
    <property type="entry name" value="DEXDc"/>
    <property type="match status" value="1"/>
</dbReference>
<evidence type="ECO:0000259" key="15">
    <source>
        <dbReference type="PROSITE" id="PS51194"/>
    </source>
</evidence>
<proteinExistence type="inferred from homology"/>
<dbReference type="Pfam" id="PF02559">
    <property type="entry name" value="CarD_TRCF_RID"/>
    <property type="match status" value="1"/>
</dbReference>
<dbReference type="Gene3D" id="3.40.50.11180">
    <property type="match status" value="1"/>
</dbReference>
<dbReference type="PROSITE" id="PS51192">
    <property type="entry name" value="HELICASE_ATP_BIND_1"/>
    <property type="match status" value="1"/>
</dbReference>
<evidence type="ECO:0000256" key="11">
    <source>
        <dbReference type="ARBA" id="ARBA00061399"/>
    </source>
</evidence>
<comment type="subcellular location">
    <subcellularLocation>
        <location evidence="1 13">Cytoplasm</location>
    </subcellularLocation>
</comment>
<dbReference type="SMART" id="SM01058">
    <property type="entry name" value="CarD_TRCF"/>
    <property type="match status" value="1"/>
</dbReference>
<name>A0A2R6Y1L7_9BACL</name>
<comment type="function">
    <text evidence="13">Couples transcription and DNA repair by recognizing RNA polymerase (RNAP) stalled at DNA lesions. Mediates ATP-dependent release of RNAP and its truncated transcript from the DNA, and recruitment of nucleotide excision repair machinery to the damaged site.</text>
</comment>